<reference evidence="1 2" key="1">
    <citation type="submission" date="2019-10" db="EMBL/GenBank/DDBJ databases">
        <title>Comparative genomic analysis of Providencia.</title>
        <authorList>
            <person name="Yuan C."/>
            <person name="Wei Y."/>
            <person name="Yin Z."/>
        </authorList>
    </citation>
    <scope>NUCLEOTIDE SEQUENCE [LARGE SCALE GENOMIC DNA]</scope>
    <source>
        <strain evidence="2">wls1934</strain>
    </source>
</reference>
<comment type="caution">
    <text evidence="1">The sequence shown here is derived from an EMBL/GenBank/DDBJ whole genome shotgun (WGS) entry which is preliminary data.</text>
</comment>
<dbReference type="EMBL" id="WLUB01000005">
    <property type="protein sequence ID" value="MTC33341.1"/>
    <property type="molecule type" value="Genomic_DNA"/>
</dbReference>
<dbReference type="Proteomes" id="UP000449944">
    <property type="component" value="Unassembled WGS sequence"/>
</dbReference>
<evidence type="ECO:0000313" key="1">
    <source>
        <dbReference type="EMBL" id="MTC33341.1"/>
    </source>
</evidence>
<proteinExistence type="predicted"/>
<name>A0AAW9V6E0_9GAMM</name>
<evidence type="ECO:0000313" key="2">
    <source>
        <dbReference type="Proteomes" id="UP000449944"/>
    </source>
</evidence>
<accession>A0AAW9V6E0</accession>
<dbReference type="AlphaFoldDB" id="A0AAW9V6E0"/>
<organism evidence="1 2">
    <name type="scientific">Providencia alcalifaciens</name>
    <dbReference type="NCBI Taxonomy" id="126385"/>
    <lineage>
        <taxon>Bacteria</taxon>
        <taxon>Pseudomonadati</taxon>
        <taxon>Pseudomonadota</taxon>
        <taxon>Gammaproteobacteria</taxon>
        <taxon>Enterobacterales</taxon>
        <taxon>Morganellaceae</taxon>
        <taxon>Providencia</taxon>
    </lineage>
</organism>
<protein>
    <submittedName>
        <fullName evidence="1">Uncharacterized protein</fullName>
    </submittedName>
</protein>
<gene>
    <name evidence="1" type="ORF">GKR67_01675</name>
</gene>
<sequence>MSIYCLSGQEAKRNKFIEKTVQKRLKKNLKVVTDMPFLNVFRHEKNFRYMSGINIDLDAFYTTMGLAKPFSPLVDEGLPLNDLLVLYVNKTFINRISATDFFEFLALSRRLCWDVMFIVENKAIFLHSPFDLLIDFTLSFETAIPFIPTRLEHYSGHLTHSYAYSL</sequence>